<dbReference type="Gene3D" id="1.25.40.20">
    <property type="entry name" value="Ankyrin repeat-containing domain"/>
    <property type="match status" value="1"/>
</dbReference>
<comment type="caution">
    <text evidence="5">The sequence shown here is derived from an EMBL/GenBank/DDBJ whole genome shotgun (WGS) entry which is preliminary data.</text>
</comment>
<dbReference type="InterPro" id="IPR000210">
    <property type="entry name" value="BTB/POZ_dom"/>
</dbReference>
<dbReference type="InterPro" id="IPR044515">
    <property type="entry name" value="ABTB1"/>
</dbReference>
<evidence type="ECO:0000313" key="5">
    <source>
        <dbReference type="EMBL" id="PRP84771.1"/>
    </source>
</evidence>
<keyword evidence="1" id="KW-0677">Repeat</keyword>
<evidence type="ECO:0000259" key="4">
    <source>
        <dbReference type="PROSITE" id="PS50097"/>
    </source>
</evidence>
<dbReference type="Proteomes" id="UP000241769">
    <property type="component" value="Unassembled WGS sequence"/>
</dbReference>
<dbReference type="InParanoid" id="A0A2P6NLD1"/>
<dbReference type="AlphaFoldDB" id="A0A2P6NLD1"/>
<dbReference type="SMART" id="SM00248">
    <property type="entry name" value="ANK"/>
    <property type="match status" value="2"/>
</dbReference>
<evidence type="ECO:0000313" key="6">
    <source>
        <dbReference type="Proteomes" id="UP000241769"/>
    </source>
</evidence>
<gene>
    <name evidence="5" type="ORF">PROFUN_07425</name>
</gene>
<dbReference type="PANTHER" id="PTHR46231">
    <property type="entry name" value="ANKYRIN REPEAT AND BTB/POZ DOMAIN-CONTAINING PROTEIN 1"/>
    <property type="match status" value="1"/>
</dbReference>
<keyword evidence="6" id="KW-1185">Reference proteome</keyword>
<feature type="domain" description="BTB" evidence="4">
    <location>
        <begin position="340"/>
        <end position="420"/>
    </location>
</feature>
<evidence type="ECO:0000256" key="2">
    <source>
        <dbReference type="ARBA" id="ARBA00023043"/>
    </source>
</evidence>
<feature type="domain" description="BTB" evidence="4">
    <location>
        <begin position="178"/>
        <end position="250"/>
    </location>
</feature>
<dbReference type="SUPFAM" id="SSF54695">
    <property type="entry name" value="POZ domain"/>
    <property type="match status" value="2"/>
</dbReference>
<reference evidence="5 6" key="1">
    <citation type="journal article" date="2018" name="Genome Biol. Evol.">
        <title>Multiple Roots of Fruiting Body Formation in Amoebozoa.</title>
        <authorList>
            <person name="Hillmann F."/>
            <person name="Forbes G."/>
            <person name="Novohradska S."/>
            <person name="Ferling I."/>
            <person name="Riege K."/>
            <person name="Groth M."/>
            <person name="Westermann M."/>
            <person name="Marz M."/>
            <person name="Spaller T."/>
            <person name="Winckler T."/>
            <person name="Schaap P."/>
            <person name="Glockner G."/>
        </authorList>
    </citation>
    <scope>NUCLEOTIDE SEQUENCE [LARGE SCALE GENOMIC DNA]</scope>
    <source>
        <strain evidence="5 6">Jena</strain>
    </source>
</reference>
<keyword evidence="2 3" id="KW-0040">ANK repeat</keyword>
<organism evidence="5 6">
    <name type="scientific">Planoprotostelium fungivorum</name>
    <dbReference type="NCBI Taxonomy" id="1890364"/>
    <lineage>
        <taxon>Eukaryota</taxon>
        <taxon>Amoebozoa</taxon>
        <taxon>Evosea</taxon>
        <taxon>Variosea</taxon>
        <taxon>Cavosteliida</taxon>
        <taxon>Cavosteliaceae</taxon>
        <taxon>Planoprotostelium</taxon>
    </lineage>
</organism>
<sequence length="544" mass="63321">MPEHSLSNDLQIIACIIAALSTILNFQALLQRDKIAMTLKTAGPIGLRRLHNGISSSGHTDIWTAAREGDLERVKYLVEVEDVDVNKTNEYDAIPMFYACLCGHKEVLEYLLQHGATADAETFEGWRCYYACLNAEIQGVLKEYKANPRDFNRLVEDFRKMFQQAQEVGFDQVGTCFPDVCFIMEGNKRIYAHRFVLAASSKYFSEHLSGRWAGKREIRMRSHDIQGFQPFAPFEAIVTWLYTHSVSIDVEHLPSFLLMCKNFQLDDLLLMAETELGLSRYRDLSTLDYYYQVETYLSEDRVMRNRRRFILSPRDPTLNRNMYRLFRKITLAPETRDIFPDFTVQIARTEEDEKDRPMMKIIPSHRSLLCSRSAFFRPIIEGKFDNSTEVIQLCKTDPLPQAVLEMVMEYLYTNDIRKIRDSDLLVDVMEASNLFLLPDLKRLCASVMMENIDLSNVYDAIKVSELYESERLKEHCFQVLAASWDEVVLTNELNRFVSTSSVQTVQAFREELEDWLVHQEQTEKWLKIEEDWDQIFTKSTSQAS</sequence>
<dbReference type="PROSITE" id="PS50097">
    <property type="entry name" value="BTB"/>
    <property type="match status" value="2"/>
</dbReference>
<dbReference type="SUPFAM" id="SSF48403">
    <property type="entry name" value="Ankyrin repeat"/>
    <property type="match status" value="1"/>
</dbReference>
<proteinExistence type="predicted"/>
<dbReference type="Gene3D" id="3.30.710.10">
    <property type="entry name" value="Potassium Channel Kv1.1, Chain A"/>
    <property type="match status" value="2"/>
</dbReference>
<dbReference type="InterPro" id="IPR036770">
    <property type="entry name" value="Ankyrin_rpt-contain_sf"/>
</dbReference>
<dbReference type="GO" id="GO:0005737">
    <property type="term" value="C:cytoplasm"/>
    <property type="evidence" value="ECO:0007669"/>
    <property type="project" value="TreeGrafter"/>
</dbReference>
<dbReference type="STRING" id="1890364.A0A2P6NLD1"/>
<name>A0A2P6NLD1_9EUKA</name>
<protein>
    <recommendedName>
        <fullName evidence="4">BTB domain-containing protein</fullName>
    </recommendedName>
</protein>
<dbReference type="PANTHER" id="PTHR46231:SF1">
    <property type="entry name" value="ANKYRIN REPEAT AND BTB_POZ DOMAIN-CONTAINING PROTEIN 1"/>
    <property type="match status" value="1"/>
</dbReference>
<dbReference type="PROSITE" id="PS50088">
    <property type="entry name" value="ANK_REPEAT"/>
    <property type="match status" value="1"/>
</dbReference>
<feature type="repeat" description="ANK" evidence="3">
    <location>
        <begin position="91"/>
        <end position="123"/>
    </location>
</feature>
<evidence type="ECO:0000256" key="1">
    <source>
        <dbReference type="ARBA" id="ARBA00022737"/>
    </source>
</evidence>
<dbReference type="GO" id="GO:0000151">
    <property type="term" value="C:ubiquitin ligase complex"/>
    <property type="evidence" value="ECO:0007669"/>
    <property type="project" value="TreeGrafter"/>
</dbReference>
<dbReference type="InterPro" id="IPR011333">
    <property type="entry name" value="SKP1/BTB/POZ_sf"/>
</dbReference>
<dbReference type="OrthoDB" id="684045at2759"/>
<accession>A0A2P6NLD1</accession>
<dbReference type="Pfam" id="PF00651">
    <property type="entry name" value="BTB"/>
    <property type="match status" value="2"/>
</dbReference>
<dbReference type="InterPro" id="IPR002110">
    <property type="entry name" value="Ankyrin_rpt"/>
</dbReference>
<evidence type="ECO:0000256" key="3">
    <source>
        <dbReference type="PROSITE-ProRule" id="PRU00023"/>
    </source>
</evidence>
<dbReference type="EMBL" id="MDYQ01000056">
    <property type="protein sequence ID" value="PRP84771.1"/>
    <property type="molecule type" value="Genomic_DNA"/>
</dbReference>
<dbReference type="Pfam" id="PF12796">
    <property type="entry name" value="Ank_2"/>
    <property type="match status" value="1"/>
</dbReference>
<dbReference type="SMART" id="SM00225">
    <property type="entry name" value="BTB"/>
    <property type="match status" value="2"/>
</dbReference>